<evidence type="ECO:0000256" key="6">
    <source>
        <dbReference type="ARBA" id="ARBA00022801"/>
    </source>
</evidence>
<keyword evidence="9 10" id="KW-0342">GTP-binding</keyword>
<keyword evidence="2 10" id="KW-0963">Cytoplasm</keyword>
<dbReference type="EMBL" id="BMIY01000006">
    <property type="protein sequence ID" value="GGG58973.1"/>
    <property type="molecule type" value="Genomic_DNA"/>
</dbReference>
<dbReference type="InterPro" id="IPR031168">
    <property type="entry name" value="G_TrmE"/>
</dbReference>
<feature type="binding site" evidence="10">
    <location>
        <position position="25"/>
    </location>
    <ligand>
        <name>(6S)-5-formyl-5,6,7,8-tetrahydrofolate</name>
        <dbReference type="ChEBI" id="CHEBI:57457"/>
    </ligand>
</feature>
<dbReference type="PANTHER" id="PTHR42714:SF2">
    <property type="entry name" value="TRNA MODIFICATION GTPASE GTPBP3, MITOCHONDRIAL"/>
    <property type="match status" value="1"/>
</dbReference>
<feature type="binding site" evidence="10">
    <location>
        <position position="227"/>
    </location>
    <ligand>
        <name>K(+)</name>
        <dbReference type="ChEBI" id="CHEBI:29103"/>
    </ligand>
</feature>
<dbReference type="SUPFAM" id="SSF116878">
    <property type="entry name" value="TrmE connector domain"/>
    <property type="match status" value="1"/>
</dbReference>
<dbReference type="GO" id="GO:0046872">
    <property type="term" value="F:metal ion binding"/>
    <property type="evidence" value="ECO:0007669"/>
    <property type="project" value="UniProtKB-KW"/>
</dbReference>
<protein>
    <recommendedName>
        <fullName evidence="10">tRNA modification GTPase MnmE</fullName>
        <ecNumber evidence="10">3.6.-.-</ecNumber>
    </recommendedName>
</protein>
<dbReference type="Pfam" id="PF10396">
    <property type="entry name" value="TrmE_N"/>
    <property type="match status" value="1"/>
</dbReference>
<dbReference type="PROSITE" id="PS51709">
    <property type="entry name" value="G_TRME"/>
    <property type="match status" value="1"/>
</dbReference>
<feature type="binding site" evidence="10">
    <location>
        <position position="248"/>
    </location>
    <ligand>
        <name>K(+)</name>
        <dbReference type="ChEBI" id="CHEBI:29103"/>
    </ligand>
</feature>
<proteinExistence type="inferred from homology"/>
<comment type="subcellular location">
    <subcellularLocation>
        <location evidence="10">Cytoplasm</location>
    </subcellularLocation>
</comment>
<feature type="binding site" evidence="10">
    <location>
        <position position="231"/>
    </location>
    <ligand>
        <name>Mg(2+)</name>
        <dbReference type="ChEBI" id="CHEBI:18420"/>
    </ligand>
</feature>
<dbReference type="InterPro" id="IPR027266">
    <property type="entry name" value="TrmE/GcvT-like"/>
</dbReference>
<gene>
    <name evidence="10 13" type="primary">mnmE</name>
    <name evidence="10" type="synonym">trmE</name>
    <name evidence="13" type="ORF">GCM10011403_15450</name>
</gene>
<dbReference type="Proteomes" id="UP000627715">
    <property type="component" value="Unassembled WGS sequence"/>
</dbReference>
<dbReference type="InterPro" id="IPR004520">
    <property type="entry name" value="GTPase_MnmE"/>
</dbReference>
<dbReference type="GO" id="GO:0003924">
    <property type="term" value="F:GTPase activity"/>
    <property type="evidence" value="ECO:0007669"/>
    <property type="project" value="UniProtKB-UniRule"/>
</dbReference>
<dbReference type="CDD" id="cd14858">
    <property type="entry name" value="TrmE_N"/>
    <property type="match status" value="1"/>
</dbReference>
<feature type="binding site" evidence="10">
    <location>
        <position position="246"/>
    </location>
    <ligand>
        <name>K(+)</name>
        <dbReference type="ChEBI" id="CHEBI:29103"/>
    </ligand>
</feature>
<dbReference type="NCBIfam" id="NF003661">
    <property type="entry name" value="PRK05291.1-3"/>
    <property type="match status" value="1"/>
</dbReference>
<evidence type="ECO:0000256" key="4">
    <source>
        <dbReference type="ARBA" id="ARBA00022723"/>
    </source>
</evidence>
<dbReference type="InterPro" id="IPR018948">
    <property type="entry name" value="GTP-bd_TrmE_N"/>
</dbReference>
<dbReference type="GO" id="GO:0005525">
    <property type="term" value="F:GTP binding"/>
    <property type="evidence" value="ECO:0007669"/>
    <property type="project" value="UniProtKB-UniRule"/>
</dbReference>
<feature type="binding site" evidence="10">
    <location>
        <position position="464"/>
    </location>
    <ligand>
        <name>(6S)-5-formyl-5,6,7,8-tetrahydrofolate</name>
        <dbReference type="ChEBI" id="CHEBI:57457"/>
    </ligand>
</feature>
<feature type="binding site" evidence="10">
    <location>
        <position position="82"/>
    </location>
    <ligand>
        <name>(6S)-5-formyl-5,6,7,8-tetrahydrofolate</name>
        <dbReference type="ChEBI" id="CHEBI:57457"/>
    </ligand>
</feature>
<evidence type="ECO:0000256" key="7">
    <source>
        <dbReference type="ARBA" id="ARBA00022842"/>
    </source>
</evidence>
<feature type="binding site" evidence="10">
    <location>
        <begin position="227"/>
        <end position="232"/>
    </location>
    <ligand>
        <name>GTP</name>
        <dbReference type="ChEBI" id="CHEBI:37565"/>
    </ligand>
</feature>
<evidence type="ECO:0000256" key="11">
    <source>
        <dbReference type="RuleBase" id="RU003313"/>
    </source>
</evidence>
<comment type="function">
    <text evidence="10">Exhibits a very high intrinsic GTPase hydrolysis rate. Involved in the addition of a carboxymethylaminomethyl (cmnm) group at the wobble position (U34) of certain tRNAs, forming tRNA-cmnm(5)s(2)U34.</text>
</comment>
<dbReference type="Gene3D" id="3.40.50.300">
    <property type="entry name" value="P-loop containing nucleotide triphosphate hydrolases"/>
    <property type="match status" value="1"/>
</dbReference>
<accession>A0A917GWJ4</accession>
<feature type="binding site" evidence="10">
    <location>
        <position position="121"/>
    </location>
    <ligand>
        <name>(6S)-5-formyl-5,6,7,8-tetrahydrofolate</name>
        <dbReference type="ChEBI" id="CHEBI:57457"/>
    </ligand>
</feature>
<evidence type="ECO:0000256" key="9">
    <source>
        <dbReference type="ARBA" id="ARBA00023134"/>
    </source>
</evidence>
<evidence type="ECO:0000256" key="2">
    <source>
        <dbReference type="ARBA" id="ARBA00022490"/>
    </source>
</evidence>
<sequence>MIAGDQDTICAIATPSGRSGVGIVRVSGAKSRLIAEKVLGFKPKARHAHYCPFLDEQQQVIDQGIALFFPGPNSFTGEDVFELQGHGGTFILDTLLQTLLAQGCRLARPGEFSERAFLNDKLDLAQAEAIADLINASSAEAARSAVRTLQGDFSRLIEGLSESIVSLRVYVEAAIDFTDEEIDFLSEGRIAEKLSTIAGELETIIAQAHQGALLRDGMQVVIAGRPNAGKSSLLNALSGSDKAIVTDIEGTTRDILSEQINLDGMPLHITDTAGLRDSDDIVEQEGIKRAQQAIGQADQVLLMIDSQNDAPDPDNLDAFLDTPYFSQIRDVIKRSGLTLVYNKIDLSDQSPGIEVISETPPVTAIRLSAKTGPGMNLLKDHLKALMGYRPDGESGFIARRRHIDALQRAQQSLALAIHQLAEHNAAELVAEDLRLTHRHLGEITGEFTADDLLGRIFSSFCIGK</sequence>
<evidence type="ECO:0000259" key="12">
    <source>
        <dbReference type="PROSITE" id="PS51709"/>
    </source>
</evidence>
<organism evidence="13 14">
    <name type="scientific">Pseudohongiella nitratireducens</name>
    <dbReference type="NCBI Taxonomy" id="1768907"/>
    <lineage>
        <taxon>Bacteria</taxon>
        <taxon>Pseudomonadati</taxon>
        <taxon>Pseudomonadota</taxon>
        <taxon>Gammaproteobacteria</taxon>
        <taxon>Pseudomonadales</taxon>
        <taxon>Pseudohongiellaceae</taxon>
        <taxon>Pseudohongiella</taxon>
    </lineage>
</organism>
<dbReference type="Gene3D" id="3.30.1360.120">
    <property type="entry name" value="Probable tRNA modification gtpase trme, domain 1"/>
    <property type="match status" value="1"/>
</dbReference>
<comment type="similarity">
    <text evidence="1 10 11">Belongs to the TRAFAC class TrmE-Era-EngA-EngB-Septin-like GTPase superfamily. TrmE GTPase family.</text>
</comment>
<dbReference type="InterPro" id="IPR025867">
    <property type="entry name" value="MnmE_helical"/>
</dbReference>
<dbReference type="NCBIfam" id="TIGR00450">
    <property type="entry name" value="mnmE_trmE_thdF"/>
    <property type="match status" value="1"/>
</dbReference>
<name>A0A917GWJ4_9GAMM</name>
<keyword evidence="6 10" id="KW-0378">Hydrolase</keyword>
<dbReference type="PANTHER" id="PTHR42714">
    <property type="entry name" value="TRNA MODIFICATION GTPASE GTPBP3"/>
    <property type="match status" value="1"/>
</dbReference>
<keyword evidence="7 10" id="KW-0460">Magnesium</keyword>
<comment type="cofactor">
    <cofactor evidence="10">
        <name>K(+)</name>
        <dbReference type="ChEBI" id="CHEBI:29103"/>
    </cofactor>
    <text evidence="10">Binds 1 potassium ion per subunit.</text>
</comment>
<dbReference type="InterPro" id="IPR027368">
    <property type="entry name" value="MnmE_dom2"/>
</dbReference>
<comment type="caution">
    <text evidence="10">Lacks conserved residue(s) required for the propagation of feature annotation.</text>
</comment>
<evidence type="ECO:0000313" key="14">
    <source>
        <dbReference type="Proteomes" id="UP000627715"/>
    </source>
</evidence>
<dbReference type="SUPFAM" id="SSF52540">
    <property type="entry name" value="P-loop containing nucleoside triphosphate hydrolases"/>
    <property type="match status" value="1"/>
</dbReference>
<feature type="binding site" evidence="10">
    <location>
        <position position="252"/>
    </location>
    <ligand>
        <name>Mg(2+)</name>
        <dbReference type="ChEBI" id="CHEBI:18420"/>
    </ligand>
</feature>
<evidence type="ECO:0000256" key="5">
    <source>
        <dbReference type="ARBA" id="ARBA00022741"/>
    </source>
</evidence>
<dbReference type="InterPro" id="IPR027417">
    <property type="entry name" value="P-loop_NTPase"/>
</dbReference>
<dbReference type="GO" id="GO:0005829">
    <property type="term" value="C:cytosol"/>
    <property type="evidence" value="ECO:0007669"/>
    <property type="project" value="TreeGrafter"/>
</dbReference>
<evidence type="ECO:0000256" key="8">
    <source>
        <dbReference type="ARBA" id="ARBA00022958"/>
    </source>
</evidence>
<keyword evidence="3 10" id="KW-0819">tRNA processing</keyword>
<dbReference type="InterPro" id="IPR005225">
    <property type="entry name" value="Small_GTP-bd"/>
</dbReference>
<dbReference type="Gene3D" id="1.20.120.430">
    <property type="entry name" value="tRNA modification GTPase MnmE domain 2"/>
    <property type="match status" value="1"/>
</dbReference>
<evidence type="ECO:0000256" key="3">
    <source>
        <dbReference type="ARBA" id="ARBA00022694"/>
    </source>
</evidence>
<dbReference type="InterPro" id="IPR006073">
    <property type="entry name" value="GTP-bd"/>
</dbReference>
<dbReference type="Pfam" id="PF12631">
    <property type="entry name" value="MnmE_helical"/>
    <property type="match status" value="1"/>
</dbReference>
<feature type="binding site" evidence="10">
    <location>
        <position position="251"/>
    </location>
    <ligand>
        <name>K(+)</name>
        <dbReference type="ChEBI" id="CHEBI:29103"/>
    </ligand>
</feature>
<evidence type="ECO:0000256" key="1">
    <source>
        <dbReference type="ARBA" id="ARBA00011043"/>
    </source>
</evidence>
<dbReference type="EC" id="3.6.-.-" evidence="10"/>
<dbReference type="AlphaFoldDB" id="A0A917GWJ4"/>
<dbReference type="HAMAP" id="MF_00379">
    <property type="entry name" value="GTPase_MnmE"/>
    <property type="match status" value="1"/>
</dbReference>
<evidence type="ECO:0000313" key="13">
    <source>
        <dbReference type="EMBL" id="GGG58973.1"/>
    </source>
</evidence>
<dbReference type="NCBIfam" id="TIGR00231">
    <property type="entry name" value="small_GTP"/>
    <property type="match status" value="1"/>
</dbReference>
<keyword evidence="4 10" id="KW-0479">Metal-binding</keyword>
<reference evidence="13" key="1">
    <citation type="journal article" date="2014" name="Int. J. Syst. Evol. Microbiol.">
        <title>Complete genome sequence of Corynebacterium casei LMG S-19264T (=DSM 44701T), isolated from a smear-ripened cheese.</title>
        <authorList>
            <consortium name="US DOE Joint Genome Institute (JGI-PGF)"/>
            <person name="Walter F."/>
            <person name="Albersmeier A."/>
            <person name="Kalinowski J."/>
            <person name="Ruckert C."/>
        </authorList>
    </citation>
    <scope>NUCLEOTIDE SEQUENCE</scope>
    <source>
        <strain evidence="13">CGMCC 1.15425</strain>
    </source>
</reference>
<dbReference type="CDD" id="cd04164">
    <property type="entry name" value="trmE"/>
    <property type="match status" value="1"/>
</dbReference>
<dbReference type="Pfam" id="PF01926">
    <property type="entry name" value="MMR_HSR1"/>
    <property type="match status" value="1"/>
</dbReference>
<dbReference type="GO" id="GO:0030488">
    <property type="term" value="P:tRNA methylation"/>
    <property type="evidence" value="ECO:0007669"/>
    <property type="project" value="TreeGrafter"/>
</dbReference>
<feature type="binding site" evidence="10">
    <location>
        <begin position="271"/>
        <end position="274"/>
    </location>
    <ligand>
        <name>GTP</name>
        <dbReference type="ChEBI" id="CHEBI:37565"/>
    </ligand>
</feature>
<evidence type="ECO:0000256" key="10">
    <source>
        <dbReference type="HAMAP-Rule" id="MF_00379"/>
    </source>
</evidence>
<comment type="caution">
    <text evidence="13">The sequence shown here is derived from an EMBL/GenBank/DDBJ whole genome shotgun (WGS) entry which is preliminary data.</text>
</comment>
<reference evidence="13" key="2">
    <citation type="submission" date="2020-09" db="EMBL/GenBank/DDBJ databases">
        <authorList>
            <person name="Sun Q."/>
            <person name="Zhou Y."/>
        </authorList>
    </citation>
    <scope>NUCLEOTIDE SEQUENCE</scope>
    <source>
        <strain evidence="13">CGMCC 1.15425</strain>
    </source>
</reference>
<comment type="subunit">
    <text evidence="10">Homodimer. Heterotetramer of two MnmE and two MnmG subunits.</text>
</comment>
<dbReference type="GO" id="GO:0002098">
    <property type="term" value="P:tRNA wobble uridine modification"/>
    <property type="evidence" value="ECO:0007669"/>
    <property type="project" value="TreeGrafter"/>
</dbReference>
<keyword evidence="14" id="KW-1185">Reference proteome</keyword>
<dbReference type="FunFam" id="3.30.1360.120:FF:000001">
    <property type="entry name" value="tRNA modification GTPase MnmE"/>
    <property type="match status" value="1"/>
</dbReference>
<feature type="domain" description="TrmE-type G" evidence="12">
    <location>
        <begin position="217"/>
        <end position="387"/>
    </location>
</feature>
<feature type="binding site" evidence="10">
    <location>
        <begin position="246"/>
        <end position="252"/>
    </location>
    <ligand>
        <name>GTP</name>
        <dbReference type="ChEBI" id="CHEBI:37565"/>
    </ligand>
</feature>
<keyword evidence="8 10" id="KW-0630">Potassium</keyword>
<keyword evidence="5 10" id="KW-0547">Nucleotide-binding</keyword>